<dbReference type="RefSeq" id="WP_263747939.1">
    <property type="nucleotide sequence ID" value="NZ_JAOWRF010000320.1"/>
</dbReference>
<dbReference type="PROSITE" id="PS00107">
    <property type="entry name" value="PROTEIN_KINASE_ATP"/>
    <property type="match status" value="1"/>
</dbReference>
<dbReference type="EC" id="2.7.11.1" evidence="1"/>
<keyword evidence="2 12" id="KW-0723">Serine/threonine-protein kinase</keyword>
<keyword evidence="10" id="KW-0472">Membrane</keyword>
<evidence type="ECO:0000256" key="1">
    <source>
        <dbReference type="ARBA" id="ARBA00012513"/>
    </source>
</evidence>
<evidence type="ECO:0000256" key="2">
    <source>
        <dbReference type="ARBA" id="ARBA00022527"/>
    </source>
</evidence>
<dbReference type="EMBL" id="JAOWRF010000320">
    <property type="protein sequence ID" value="MCV3216293.1"/>
    <property type="molecule type" value="Genomic_DNA"/>
</dbReference>
<dbReference type="PANTHER" id="PTHR24363">
    <property type="entry name" value="SERINE/THREONINE PROTEIN KINASE"/>
    <property type="match status" value="1"/>
</dbReference>
<comment type="caution">
    <text evidence="12">The sequence shown here is derived from an EMBL/GenBank/DDBJ whole genome shotgun (WGS) entry which is preliminary data.</text>
</comment>
<evidence type="ECO:0000256" key="6">
    <source>
        <dbReference type="ARBA" id="ARBA00022840"/>
    </source>
</evidence>
<evidence type="ECO:0000256" key="3">
    <source>
        <dbReference type="ARBA" id="ARBA00022679"/>
    </source>
</evidence>
<evidence type="ECO:0000256" key="4">
    <source>
        <dbReference type="ARBA" id="ARBA00022741"/>
    </source>
</evidence>
<keyword evidence="13" id="KW-1185">Reference proteome</keyword>
<reference evidence="12 13" key="1">
    <citation type="submission" date="2022-10" db="EMBL/GenBank/DDBJ databases">
        <title>Identification of biosynthetic pathway for the production of the potent trypsin inhibitor radiosumin.</title>
        <authorList>
            <person name="Fewer D.P."/>
            <person name="Delbaje E."/>
            <person name="Ouyang X."/>
            <person name="Agostino P.D."/>
            <person name="Wahlsten M."/>
            <person name="Jokela J."/>
            <person name="Permi P."/>
            <person name="Haapaniemi E."/>
            <person name="Koistinen H."/>
        </authorList>
    </citation>
    <scope>NUCLEOTIDE SEQUENCE [LARGE SCALE GENOMIC DNA]</scope>
    <source>
        <strain evidence="12 13">NIES-515</strain>
    </source>
</reference>
<evidence type="ECO:0000256" key="8">
    <source>
        <dbReference type="ARBA" id="ARBA00048679"/>
    </source>
</evidence>
<keyword evidence="10" id="KW-0812">Transmembrane</keyword>
<keyword evidence="4 9" id="KW-0547">Nucleotide-binding</keyword>
<dbReference type="Proteomes" id="UP001526143">
    <property type="component" value="Unassembled WGS sequence"/>
</dbReference>
<evidence type="ECO:0000256" key="9">
    <source>
        <dbReference type="PROSITE-ProRule" id="PRU10141"/>
    </source>
</evidence>
<evidence type="ECO:0000259" key="11">
    <source>
        <dbReference type="PROSITE" id="PS50011"/>
    </source>
</evidence>
<dbReference type="Gene3D" id="1.10.510.10">
    <property type="entry name" value="Transferase(Phosphotransferase) domain 1"/>
    <property type="match status" value="1"/>
</dbReference>
<dbReference type="GO" id="GO:0004674">
    <property type="term" value="F:protein serine/threonine kinase activity"/>
    <property type="evidence" value="ECO:0007669"/>
    <property type="project" value="UniProtKB-KW"/>
</dbReference>
<evidence type="ECO:0000256" key="10">
    <source>
        <dbReference type="SAM" id="Phobius"/>
    </source>
</evidence>
<organism evidence="12 13">
    <name type="scientific">Plectonema radiosum NIES-515</name>
    <dbReference type="NCBI Taxonomy" id="2986073"/>
    <lineage>
        <taxon>Bacteria</taxon>
        <taxon>Bacillati</taxon>
        <taxon>Cyanobacteriota</taxon>
        <taxon>Cyanophyceae</taxon>
        <taxon>Oscillatoriophycideae</taxon>
        <taxon>Oscillatoriales</taxon>
        <taxon>Microcoleaceae</taxon>
        <taxon>Plectonema</taxon>
    </lineage>
</organism>
<dbReference type="SMART" id="SM00220">
    <property type="entry name" value="S_TKc"/>
    <property type="match status" value="1"/>
</dbReference>
<feature type="binding site" evidence="9">
    <location>
        <position position="43"/>
    </location>
    <ligand>
        <name>ATP</name>
        <dbReference type="ChEBI" id="CHEBI:30616"/>
    </ligand>
</feature>
<sequence>MFPNENSLIGGRYKITEELGKGSFGETYKAQDTGKFNEIVVVKRLQVESFSGDNKVKAKELFEREAEAYKKLGSKHSQIPRLEAYFEETDNFYLVMEYIDESNLSEQELSEGNILEEKSLINLLKNILTIVQVVHSKNLVHRDIKPDNLIRRDSDQEIVLIDFGAVTNDLNIKQKPQTTGQMTNIGNTYAAPEQFRGEAYPCSDIYAVGMISIQALTGRLPVNLPIDPMTGEKLWESLTSASEDLKRVIRKMVDFNTSQRYQSVDEVLKDLDKIDNQSIPVLPIMVILGSLALLSMGIGIGISTAIYKRIPDKDFILKPIERKDMNYLCQNENYYPKKIRQEYSYLKDINDSVFIFKELKLDNSLKKVIPAYRWRCVYEIQGQSKLGEGSSNTITIGLDMDEFICKQYGKDYKATFLQYDDPNSLHCVLTK</sequence>
<gene>
    <name evidence="12" type="ORF">OGM63_22730</name>
</gene>
<dbReference type="InterPro" id="IPR000719">
    <property type="entry name" value="Prot_kinase_dom"/>
</dbReference>
<dbReference type="PROSITE" id="PS50011">
    <property type="entry name" value="PROTEIN_KINASE_DOM"/>
    <property type="match status" value="1"/>
</dbReference>
<comment type="catalytic activity">
    <reaction evidence="7">
        <text>L-threonyl-[protein] + ATP = O-phospho-L-threonyl-[protein] + ADP + H(+)</text>
        <dbReference type="Rhea" id="RHEA:46608"/>
        <dbReference type="Rhea" id="RHEA-COMP:11060"/>
        <dbReference type="Rhea" id="RHEA-COMP:11605"/>
        <dbReference type="ChEBI" id="CHEBI:15378"/>
        <dbReference type="ChEBI" id="CHEBI:30013"/>
        <dbReference type="ChEBI" id="CHEBI:30616"/>
        <dbReference type="ChEBI" id="CHEBI:61977"/>
        <dbReference type="ChEBI" id="CHEBI:456216"/>
        <dbReference type="EC" id="2.7.11.1"/>
    </reaction>
</comment>
<keyword evidence="5 12" id="KW-0418">Kinase</keyword>
<evidence type="ECO:0000313" key="13">
    <source>
        <dbReference type="Proteomes" id="UP001526143"/>
    </source>
</evidence>
<accession>A0ABT3B4I5</accession>
<keyword evidence="10" id="KW-1133">Transmembrane helix</keyword>
<dbReference type="Pfam" id="PF00069">
    <property type="entry name" value="Pkinase"/>
    <property type="match status" value="1"/>
</dbReference>
<evidence type="ECO:0000256" key="7">
    <source>
        <dbReference type="ARBA" id="ARBA00047899"/>
    </source>
</evidence>
<keyword evidence="3" id="KW-0808">Transferase</keyword>
<feature type="transmembrane region" description="Helical" evidence="10">
    <location>
        <begin position="281"/>
        <end position="307"/>
    </location>
</feature>
<evidence type="ECO:0000313" key="12">
    <source>
        <dbReference type="EMBL" id="MCV3216293.1"/>
    </source>
</evidence>
<evidence type="ECO:0000256" key="5">
    <source>
        <dbReference type="ARBA" id="ARBA00022777"/>
    </source>
</evidence>
<comment type="catalytic activity">
    <reaction evidence="8">
        <text>L-seryl-[protein] + ATP = O-phospho-L-seryl-[protein] + ADP + H(+)</text>
        <dbReference type="Rhea" id="RHEA:17989"/>
        <dbReference type="Rhea" id="RHEA-COMP:9863"/>
        <dbReference type="Rhea" id="RHEA-COMP:11604"/>
        <dbReference type="ChEBI" id="CHEBI:15378"/>
        <dbReference type="ChEBI" id="CHEBI:29999"/>
        <dbReference type="ChEBI" id="CHEBI:30616"/>
        <dbReference type="ChEBI" id="CHEBI:83421"/>
        <dbReference type="ChEBI" id="CHEBI:456216"/>
        <dbReference type="EC" id="2.7.11.1"/>
    </reaction>
</comment>
<protein>
    <recommendedName>
        <fullName evidence="1">non-specific serine/threonine protein kinase</fullName>
        <ecNumber evidence="1">2.7.11.1</ecNumber>
    </recommendedName>
</protein>
<dbReference type="SUPFAM" id="SSF56112">
    <property type="entry name" value="Protein kinase-like (PK-like)"/>
    <property type="match status" value="1"/>
</dbReference>
<dbReference type="InterPro" id="IPR017441">
    <property type="entry name" value="Protein_kinase_ATP_BS"/>
</dbReference>
<dbReference type="CDD" id="cd14014">
    <property type="entry name" value="STKc_PknB_like"/>
    <property type="match status" value="1"/>
</dbReference>
<proteinExistence type="predicted"/>
<name>A0ABT3B4I5_9CYAN</name>
<dbReference type="PANTHER" id="PTHR24363:SF0">
    <property type="entry name" value="SERINE_THREONINE KINASE LIKE DOMAIN CONTAINING 1"/>
    <property type="match status" value="1"/>
</dbReference>
<dbReference type="InterPro" id="IPR011009">
    <property type="entry name" value="Kinase-like_dom_sf"/>
</dbReference>
<keyword evidence="6 9" id="KW-0067">ATP-binding</keyword>
<feature type="domain" description="Protein kinase" evidence="11">
    <location>
        <begin position="13"/>
        <end position="282"/>
    </location>
</feature>